<accession>E3I2V7</accession>
<dbReference type="InterPro" id="IPR042054">
    <property type="entry name" value="YegD-like"/>
</dbReference>
<evidence type="ECO:0000256" key="2">
    <source>
        <dbReference type="ARBA" id="ARBA00022741"/>
    </source>
</evidence>
<dbReference type="CDD" id="cd10231">
    <property type="entry name" value="ASKHA_NBD_HSP70_YegD-like"/>
    <property type="match status" value="1"/>
</dbReference>
<reference evidence="5" key="1">
    <citation type="journal article" date="2011" name="J. Bacteriol.">
        <title>Genome sequences of eight morphologically diverse alphaproteobacteria.</title>
        <authorList>
            <consortium name="US DOE Joint Genome Institute"/>
            <person name="Brown P.J."/>
            <person name="Kysela D.T."/>
            <person name="Buechlein A."/>
            <person name="Hemmerich C."/>
            <person name="Brun Y.V."/>
        </authorList>
    </citation>
    <scope>NUCLEOTIDE SEQUENCE [LARGE SCALE GENOMIC DNA]</scope>
    <source>
        <strain evidence="5">ATCC 17100 / ATH 3.1.1 / DSM 162 / LMG 4299</strain>
    </source>
</reference>
<dbReference type="Gene3D" id="3.30.420.40">
    <property type="match status" value="3"/>
</dbReference>
<name>E3I2V7_RHOVT</name>
<evidence type="ECO:0000256" key="3">
    <source>
        <dbReference type="ARBA" id="ARBA00022840"/>
    </source>
</evidence>
<dbReference type="Pfam" id="PF00012">
    <property type="entry name" value="HSP70"/>
    <property type="match status" value="2"/>
</dbReference>
<evidence type="ECO:0000313" key="5">
    <source>
        <dbReference type="Proteomes" id="UP000001399"/>
    </source>
</evidence>
<dbReference type="EMBL" id="CP002292">
    <property type="protein sequence ID" value="ADP72552.1"/>
    <property type="molecule type" value="Genomic_DNA"/>
</dbReference>
<gene>
    <name evidence="4" type="ordered locus">Rvan_3368</name>
</gene>
<dbReference type="InterPro" id="IPR018181">
    <property type="entry name" value="Heat_shock_70_CS"/>
</dbReference>
<evidence type="ECO:0000313" key="4">
    <source>
        <dbReference type="EMBL" id="ADP72552.1"/>
    </source>
</evidence>
<dbReference type="GO" id="GO:0005524">
    <property type="term" value="F:ATP binding"/>
    <property type="evidence" value="ECO:0007669"/>
    <property type="project" value="UniProtKB-KW"/>
</dbReference>
<dbReference type="AlphaFoldDB" id="E3I2V7"/>
<keyword evidence="3" id="KW-0067">ATP-binding</keyword>
<evidence type="ECO:0000256" key="1">
    <source>
        <dbReference type="ARBA" id="ARBA00007381"/>
    </source>
</evidence>
<dbReference type="InterPro" id="IPR013126">
    <property type="entry name" value="Hsp_70_fam"/>
</dbReference>
<dbReference type="InterPro" id="IPR043129">
    <property type="entry name" value="ATPase_NBD"/>
</dbReference>
<dbReference type="Gene3D" id="3.90.640.10">
    <property type="entry name" value="Actin, Chain A, domain 4"/>
    <property type="match status" value="2"/>
</dbReference>
<keyword evidence="5" id="KW-1185">Reference proteome</keyword>
<dbReference type="STRING" id="648757.Rvan_3368"/>
<protein>
    <submittedName>
        <fullName evidence="4">HSP70 family protein</fullName>
    </submittedName>
</protein>
<dbReference type="PANTHER" id="PTHR42749">
    <property type="entry name" value="CELL SHAPE-DETERMINING PROTEIN MREB"/>
    <property type="match status" value="1"/>
</dbReference>
<dbReference type="Proteomes" id="UP000001399">
    <property type="component" value="Chromosome"/>
</dbReference>
<dbReference type="PROSITE" id="PS01036">
    <property type="entry name" value="HSP70_3"/>
    <property type="match status" value="1"/>
</dbReference>
<proteinExistence type="inferred from homology"/>
<comment type="similarity">
    <text evidence="1">Belongs to the heat shock protein 70 family.</text>
</comment>
<sequence>MSRSPGAAPAPRLKSAMMSSSIGIDFGTTNTVLAAKTADGIVQPVTFQHADAEFSSFRSVLAFWREEGEWLPETLCEAGPWAIDAFIAYPTETRFFQSFKTYAANRGFQHTQVYGKRYRFEDILAAFFEQVNARAGGAAPLPRRLVLGRPVKFAGPKPDAALAQQRYEAAFRRFGFEEIHHVMEPIAAAYYYAHKQTRASTVLVGDFGGGTSDFSIVSFEPTPSGMHARPVAFSGVGIAGDTFDFRIIEHVVAPVLGKGSKYRSFEKLLDMPQSYYHSFARWSDLCLMRSSGAVAELKRLAAASVEPEKIERFIALIEGNVAYSLYKAVSEAKTQLSRDESARLTFAAAGVELDAQIARADFERWIARDLAHISASIDDALAKAGLAADAIDRVFLTGGTSFVPAVRRLFTKRFGVEKVDSGDEFVSIANGLALIGEEEDIARWTVDECATGNGVA</sequence>
<dbReference type="eggNOG" id="COG0443">
    <property type="taxonomic scope" value="Bacteria"/>
</dbReference>
<keyword evidence="2" id="KW-0547">Nucleotide-binding</keyword>
<dbReference type="SUPFAM" id="SSF53067">
    <property type="entry name" value="Actin-like ATPase domain"/>
    <property type="match status" value="2"/>
</dbReference>
<dbReference type="GO" id="GO:0140662">
    <property type="term" value="F:ATP-dependent protein folding chaperone"/>
    <property type="evidence" value="ECO:0007669"/>
    <property type="project" value="InterPro"/>
</dbReference>
<organism evidence="4 5">
    <name type="scientific">Rhodomicrobium vannielii (strain ATCC 17100 / DSM 162 / LMG 4299 / NCIMB 10020 / ATH 3.1.1)</name>
    <dbReference type="NCBI Taxonomy" id="648757"/>
    <lineage>
        <taxon>Bacteria</taxon>
        <taxon>Pseudomonadati</taxon>
        <taxon>Pseudomonadota</taxon>
        <taxon>Alphaproteobacteria</taxon>
        <taxon>Hyphomicrobiales</taxon>
        <taxon>Hyphomicrobiaceae</taxon>
        <taxon>Rhodomicrobium</taxon>
    </lineage>
</organism>
<dbReference type="PANTHER" id="PTHR42749:SF1">
    <property type="entry name" value="CELL SHAPE-DETERMINING PROTEIN MREB"/>
    <property type="match status" value="1"/>
</dbReference>
<dbReference type="KEGG" id="rva:Rvan_3368"/>
<dbReference type="HOGENOM" id="CLU_033976_2_0_5"/>